<accession>A0A1C7MK57</accession>
<comment type="catalytic activity">
    <reaction evidence="1">
        <text>[protein]-peptidylproline (omega=180) = [protein]-peptidylproline (omega=0)</text>
        <dbReference type="Rhea" id="RHEA:16237"/>
        <dbReference type="Rhea" id="RHEA-COMP:10747"/>
        <dbReference type="Rhea" id="RHEA-COMP:10748"/>
        <dbReference type="ChEBI" id="CHEBI:83833"/>
        <dbReference type="ChEBI" id="CHEBI:83834"/>
        <dbReference type="EC" id="5.2.1.8"/>
    </reaction>
</comment>
<organism evidence="6 7">
    <name type="scientific">Grifola frondosa</name>
    <name type="common">Maitake</name>
    <name type="synonym">Polyporus frondosus</name>
    <dbReference type="NCBI Taxonomy" id="5627"/>
    <lineage>
        <taxon>Eukaryota</taxon>
        <taxon>Fungi</taxon>
        <taxon>Dikarya</taxon>
        <taxon>Basidiomycota</taxon>
        <taxon>Agaricomycotina</taxon>
        <taxon>Agaricomycetes</taxon>
        <taxon>Polyporales</taxon>
        <taxon>Grifolaceae</taxon>
        <taxon>Grifola</taxon>
    </lineage>
</organism>
<keyword evidence="3" id="KW-0697">Rotamase</keyword>
<dbReference type="Pfam" id="PF00160">
    <property type="entry name" value="Pro_isomerase"/>
    <property type="match status" value="1"/>
</dbReference>
<dbReference type="PANTHER" id="PTHR11071:SF561">
    <property type="entry name" value="PEPTIDYL-PROLYL CIS-TRANS ISOMERASE D-RELATED"/>
    <property type="match status" value="1"/>
</dbReference>
<name>A0A1C7MK57_GRIFR</name>
<keyword evidence="4 6" id="KW-0413">Isomerase</keyword>
<proteinExistence type="predicted"/>
<dbReference type="STRING" id="5627.A0A1C7MK57"/>
<keyword evidence="7" id="KW-1185">Reference proteome</keyword>
<dbReference type="OrthoDB" id="193499at2759"/>
<evidence type="ECO:0000256" key="4">
    <source>
        <dbReference type="ARBA" id="ARBA00023235"/>
    </source>
</evidence>
<dbReference type="GO" id="GO:0003755">
    <property type="term" value="F:peptidyl-prolyl cis-trans isomerase activity"/>
    <property type="evidence" value="ECO:0007669"/>
    <property type="project" value="UniProtKB-KW"/>
</dbReference>
<gene>
    <name evidence="6" type="primary">cyp5</name>
    <name evidence="6" type="ORF">A0H81_03364</name>
</gene>
<sequence>MTTVYLDIYIGDEQDHARTQAAYDATSAVLTKNAAIYGLPSTPPELTEEQQDILKELDSSFQMRFDSPSPLLAGRLVFALDTSPGLAKTTANFAALCTGERGACKNAPNKKLHYLGCPIHRIVKGFIAQGGDITRGDGSGGESIYGGKFNDEKEASNGRCAAAHSPWRTRARTRTRLSSLLS</sequence>
<dbReference type="GO" id="GO:0006457">
    <property type="term" value="P:protein folding"/>
    <property type="evidence" value="ECO:0007669"/>
    <property type="project" value="TreeGrafter"/>
</dbReference>
<dbReference type="OMA" id="RGACKNA"/>
<evidence type="ECO:0000256" key="3">
    <source>
        <dbReference type="ARBA" id="ARBA00023110"/>
    </source>
</evidence>
<dbReference type="PROSITE" id="PS50072">
    <property type="entry name" value="CSA_PPIASE_2"/>
    <property type="match status" value="1"/>
</dbReference>
<dbReference type="InterPro" id="IPR002130">
    <property type="entry name" value="Cyclophilin-type_PPIase_dom"/>
</dbReference>
<evidence type="ECO:0000259" key="5">
    <source>
        <dbReference type="PROSITE" id="PS50072"/>
    </source>
</evidence>
<dbReference type="SUPFAM" id="SSF50891">
    <property type="entry name" value="Cyclophilin-like"/>
    <property type="match status" value="1"/>
</dbReference>
<evidence type="ECO:0000313" key="6">
    <source>
        <dbReference type="EMBL" id="OBZ76806.1"/>
    </source>
</evidence>
<dbReference type="GO" id="GO:0016018">
    <property type="term" value="F:cyclosporin A binding"/>
    <property type="evidence" value="ECO:0007669"/>
    <property type="project" value="TreeGrafter"/>
</dbReference>
<evidence type="ECO:0000256" key="2">
    <source>
        <dbReference type="ARBA" id="ARBA00013194"/>
    </source>
</evidence>
<feature type="domain" description="PPIase cyclophilin-type" evidence="5">
    <location>
        <begin position="73"/>
        <end position="182"/>
    </location>
</feature>
<dbReference type="Proteomes" id="UP000092993">
    <property type="component" value="Unassembled WGS sequence"/>
</dbReference>
<dbReference type="AlphaFoldDB" id="A0A1C7MK57"/>
<dbReference type="GO" id="GO:0005737">
    <property type="term" value="C:cytoplasm"/>
    <property type="evidence" value="ECO:0007669"/>
    <property type="project" value="TreeGrafter"/>
</dbReference>
<dbReference type="Gene3D" id="2.40.100.10">
    <property type="entry name" value="Cyclophilin-like"/>
    <property type="match status" value="1"/>
</dbReference>
<dbReference type="EMBL" id="LUGG01000003">
    <property type="protein sequence ID" value="OBZ76806.1"/>
    <property type="molecule type" value="Genomic_DNA"/>
</dbReference>
<evidence type="ECO:0000313" key="7">
    <source>
        <dbReference type="Proteomes" id="UP000092993"/>
    </source>
</evidence>
<reference evidence="6 7" key="1">
    <citation type="submission" date="2016-03" db="EMBL/GenBank/DDBJ databases">
        <title>Whole genome sequencing of Grifola frondosa 9006-11.</title>
        <authorList>
            <person name="Min B."/>
            <person name="Park H."/>
            <person name="Kim J.-G."/>
            <person name="Cho H."/>
            <person name="Oh Y.-L."/>
            <person name="Kong W.-S."/>
            <person name="Choi I.-G."/>
        </authorList>
    </citation>
    <scope>NUCLEOTIDE SEQUENCE [LARGE SCALE GENOMIC DNA]</scope>
    <source>
        <strain evidence="6 7">9006-11</strain>
    </source>
</reference>
<comment type="caution">
    <text evidence="6">The sequence shown here is derived from an EMBL/GenBank/DDBJ whole genome shotgun (WGS) entry which is preliminary data.</text>
</comment>
<dbReference type="EC" id="5.2.1.8" evidence="2"/>
<protein>
    <recommendedName>
        <fullName evidence="2">peptidylprolyl isomerase</fullName>
        <ecNumber evidence="2">5.2.1.8</ecNumber>
    </recommendedName>
</protein>
<dbReference type="InterPro" id="IPR029000">
    <property type="entry name" value="Cyclophilin-like_dom_sf"/>
</dbReference>
<evidence type="ECO:0000256" key="1">
    <source>
        <dbReference type="ARBA" id="ARBA00000971"/>
    </source>
</evidence>
<dbReference type="PANTHER" id="PTHR11071">
    <property type="entry name" value="PEPTIDYL-PROLYL CIS-TRANS ISOMERASE"/>
    <property type="match status" value="1"/>
</dbReference>